<keyword evidence="2" id="KW-1185">Reference proteome</keyword>
<dbReference type="InterPro" id="IPR058060">
    <property type="entry name" value="HYC_CC_PP"/>
</dbReference>
<proteinExistence type="predicted"/>
<sequence length="148" mass="17166">MWNFVNFVFMKKFFHNAISVLMAFVVLFTTLSFTVDMHYCGDTLVDFSLFQKADDCGMEKATEALNCETPSMVEKSCCSDQQIVREANQDLKTSFDTISFGQQIFVASFFYTFINRFEGFDENTVPFKDYHPPFLEQDVLVLNQVFLI</sequence>
<dbReference type="STRING" id="641691.SAMN05421636_103390"/>
<dbReference type="InterPro" id="IPR058512">
    <property type="entry name" value="DUF8199"/>
</dbReference>
<evidence type="ECO:0000313" key="2">
    <source>
        <dbReference type="Proteomes" id="UP000199109"/>
    </source>
</evidence>
<organism evidence="1 2">
    <name type="scientific">Pricia antarctica</name>
    <dbReference type="NCBI Taxonomy" id="641691"/>
    <lineage>
        <taxon>Bacteria</taxon>
        <taxon>Pseudomonadati</taxon>
        <taxon>Bacteroidota</taxon>
        <taxon>Flavobacteriia</taxon>
        <taxon>Flavobacteriales</taxon>
        <taxon>Flavobacteriaceae</taxon>
        <taxon>Pricia</taxon>
    </lineage>
</organism>
<dbReference type="Proteomes" id="UP000199109">
    <property type="component" value="Unassembled WGS sequence"/>
</dbReference>
<dbReference type="EMBL" id="FNAO01000003">
    <property type="protein sequence ID" value="SDE14451.1"/>
    <property type="molecule type" value="Genomic_DNA"/>
</dbReference>
<protein>
    <submittedName>
        <fullName evidence="1">Uncharacterized protein</fullName>
    </submittedName>
</protein>
<evidence type="ECO:0000313" key="1">
    <source>
        <dbReference type="EMBL" id="SDE14451.1"/>
    </source>
</evidence>
<accession>A0A1G7AI04</accession>
<dbReference type="AlphaFoldDB" id="A0A1G7AI04"/>
<name>A0A1G7AI04_9FLAO</name>
<reference evidence="1 2" key="1">
    <citation type="submission" date="2016-10" db="EMBL/GenBank/DDBJ databases">
        <authorList>
            <person name="de Groot N.N."/>
        </authorList>
    </citation>
    <scope>NUCLEOTIDE SEQUENCE [LARGE SCALE GENOMIC DNA]</scope>
    <source>
        <strain evidence="1 2">DSM 23421</strain>
    </source>
</reference>
<gene>
    <name evidence="1" type="ORF">SAMN05421636_103390</name>
</gene>
<dbReference type="Pfam" id="PF26622">
    <property type="entry name" value="DUF8199"/>
    <property type="match status" value="1"/>
</dbReference>
<dbReference type="NCBIfam" id="NF047658">
    <property type="entry name" value="HYC_CC_PP"/>
    <property type="match status" value="1"/>
</dbReference>